<dbReference type="InterPro" id="IPR016039">
    <property type="entry name" value="Thiolase-like"/>
</dbReference>
<dbReference type="EMBL" id="VOIH02000011">
    <property type="protein sequence ID" value="KAF3434018.1"/>
    <property type="molecule type" value="Genomic_DNA"/>
</dbReference>
<comment type="similarity">
    <text evidence="1 3">Belongs to the thiolase-like superfamily. Chalcone/stilbene synthases family.</text>
</comment>
<evidence type="ECO:0000259" key="4">
    <source>
        <dbReference type="Pfam" id="PF00195"/>
    </source>
</evidence>
<keyword evidence="3" id="KW-0012">Acyltransferase</keyword>
<dbReference type="OrthoDB" id="1500228at2759"/>
<evidence type="ECO:0000256" key="2">
    <source>
        <dbReference type="PIRSR" id="PIRSR000451-1"/>
    </source>
</evidence>
<dbReference type="CDD" id="cd00831">
    <property type="entry name" value="CHS_like"/>
    <property type="match status" value="1"/>
</dbReference>
<dbReference type="Pfam" id="PF02797">
    <property type="entry name" value="Chal_sti_synt_C"/>
    <property type="match status" value="1"/>
</dbReference>
<name>A0A8K0DRV5_9ROSA</name>
<comment type="caution">
    <text evidence="6">The sequence shown here is derived from an EMBL/GenBank/DDBJ whole genome shotgun (WGS) entry which is preliminary data.</text>
</comment>
<keyword evidence="3" id="KW-0808">Transferase</keyword>
<feature type="domain" description="Chalcone/stilbene synthase N-terminal" evidence="4">
    <location>
        <begin position="6"/>
        <end position="230"/>
    </location>
</feature>
<dbReference type="InterPro" id="IPR012328">
    <property type="entry name" value="Chalcone/stilbene_synt_C"/>
</dbReference>
<dbReference type="InterPro" id="IPR001099">
    <property type="entry name" value="Chalcone/stilbene_synt_N"/>
</dbReference>
<evidence type="ECO:0000259" key="5">
    <source>
        <dbReference type="Pfam" id="PF02797"/>
    </source>
</evidence>
<dbReference type="Gene3D" id="3.40.47.10">
    <property type="match status" value="2"/>
</dbReference>
<dbReference type="AlphaFoldDB" id="A0A8K0DRV5"/>
<dbReference type="PIRSF" id="PIRSF000451">
    <property type="entry name" value="PKS_III"/>
    <property type="match status" value="1"/>
</dbReference>
<evidence type="ECO:0000256" key="1">
    <source>
        <dbReference type="ARBA" id="ARBA00005531"/>
    </source>
</evidence>
<dbReference type="PANTHER" id="PTHR11877:SF57">
    <property type="entry name" value="CHALCONE SYNTHASE"/>
    <property type="match status" value="1"/>
</dbReference>
<dbReference type="Proteomes" id="UP000796880">
    <property type="component" value="Unassembled WGS sequence"/>
</dbReference>
<dbReference type="Pfam" id="PF00195">
    <property type="entry name" value="Chal_sti_synt_N"/>
    <property type="match status" value="1"/>
</dbReference>
<evidence type="ECO:0000313" key="6">
    <source>
        <dbReference type="EMBL" id="KAF3434018.1"/>
    </source>
</evidence>
<gene>
    <name evidence="6" type="ORF">FNV43_RR25121</name>
</gene>
<reference evidence="6" key="1">
    <citation type="submission" date="2020-03" db="EMBL/GenBank/DDBJ databases">
        <title>A high-quality chromosome-level genome assembly of a woody plant with both climbing and erect habits, Rhamnella rubrinervis.</title>
        <authorList>
            <person name="Lu Z."/>
            <person name="Yang Y."/>
            <person name="Zhu X."/>
            <person name="Sun Y."/>
        </authorList>
    </citation>
    <scope>NUCLEOTIDE SEQUENCE</scope>
    <source>
        <strain evidence="6">BYM</strain>
        <tissue evidence="6">Leaf</tissue>
    </source>
</reference>
<dbReference type="FunFam" id="3.40.47.10:FF:000014">
    <property type="entry name" value="Chalcone synthase 1"/>
    <property type="match status" value="1"/>
</dbReference>
<accession>A0A8K0DRV5</accession>
<dbReference type="SUPFAM" id="SSF53901">
    <property type="entry name" value="Thiolase-like"/>
    <property type="match status" value="2"/>
</dbReference>
<dbReference type="PANTHER" id="PTHR11877">
    <property type="entry name" value="HYDROXYMETHYLGLUTARYL-COA SYNTHASE"/>
    <property type="match status" value="1"/>
</dbReference>
<dbReference type="InterPro" id="IPR011141">
    <property type="entry name" value="Polyketide_synthase_type-III"/>
</dbReference>
<organism evidence="6 7">
    <name type="scientific">Rhamnella rubrinervis</name>
    <dbReference type="NCBI Taxonomy" id="2594499"/>
    <lineage>
        <taxon>Eukaryota</taxon>
        <taxon>Viridiplantae</taxon>
        <taxon>Streptophyta</taxon>
        <taxon>Embryophyta</taxon>
        <taxon>Tracheophyta</taxon>
        <taxon>Spermatophyta</taxon>
        <taxon>Magnoliopsida</taxon>
        <taxon>eudicotyledons</taxon>
        <taxon>Gunneridae</taxon>
        <taxon>Pentapetalae</taxon>
        <taxon>rosids</taxon>
        <taxon>fabids</taxon>
        <taxon>Rosales</taxon>
        <taxon>Rhamnaceae</taxon>
        <taxon>rhamnoid group</taxon>
        <taxon>Rhamneae</taxon>
        <taxon>Rhamnella</taxon>
    </lineage>
</organism>
<keyword evidence="7" id="KW-1185">Reference proteome</keyword>
<proteinExistence type="inferred from homology"/>
<sequence length="393" mass="42942">MASSVEKIREAQRASGTATILAIGTATPPNVFLQDDYPDFYFRVTKSEHKTDLKEKLQRICERSTIKKRHMYLTEEIIEKNPNLYSETVPSFDVRRQIFSVEVPKLGKEAALKAIKEWGRPISEITHLVFSTSSDAVEMPGADYTLLKLLGLRPNVRRFILYNHGCYAGGSALRLAKDLAENNASARVLVVCSENMAICFSGPSENHVDMLVGQAIFGDGAAAVIVGADPNKTVEGERPLFQMVWSDQSLIPQSEGALCGYVGETGPAYTLSKDIPSLVGGNIELGLKEALGPMGVRDWNSMFYVIHPGGPAVLNQVEQKLGLDPKKLTASRNVLRDYGNMWGPTLIFVLDEMRMKSVAEGKATTGEGMDWGLVVGFGPGMTLETIVLKSVAL</sequence>
<dbReference type="GO" id="GO:0016747">
    <property type="term" value="F:acyltransferase activity, transferring groups other than amino-acyl groups"/>
    <property type="evidence" value="ECO:0007669"/>
    <property type="project" value="InterPro"/>
</dbReference>
<feature type="domain" description="Chalcone/stilbene synthase C-terminal" evidence="5">
    <location>
        <begin position="242"/>
        <end position="391"/>
    </location>
</feature>
<dbReference type="GO" id="GO:0030639">
    <property type="term" value="P:polyketide biosynthetic process"/>
    <property type="evidence" value="ECO:0007669"/>
    <property type="project" value="TreeGrafter"/>
</dbReference>
<feature type="active site" description="Acyl-thioester intermediate" evidence="2">
    <location>
        <position position="166"/>
    </location>
</feature>
<protein>
    <submittedName>
        <fullName evidence="6">Uncharacterized protein</fullName>
    </submittedName>
</protein>
<dbReference type="FunFam" id="3.40.47.10:FF:000025">
    <property type="entry name" value="Chalcone synthase 2"/>
    <property type="match status" value="1"/>
</dbReference>
<evidence type="ECO:0000256" key="3">
    <source>
        <dbReference type="RuleBase" id="RU003633"/>
    </source>
</evidence>
<evidence type="ECO:0000313" key="7">
    <source>
        <dbReference type="Proteomes" id="UP000796880"/>
    </source>
</evidence>